<dbReference type="InterPro" id="IPR029068">
    <property type="entry name" value="Glyas_Bleomycin-R_OHBP_Dase"/>
</dbReference>
<sequence>MRGYCWYRARRARETGMWLVSADVTGERDESRIGLGPTSVLDPTGAVLTRVATGTTGMAVLDTAPHFIGAARSPERPNPQANRPAERLFGVRSAGRGRAGASPASGGTMLSHSAVEANIPAADLDRAREYYSDKLGLTPVAEFGGQALRYRTASGTFFNVYKTELAGQAGHTIAQWHVEDVDQEVRDLVAKGVVFEVYEGMPGVEWNGSVATIPGMGKAAWFKDSEGNIMCVDDGPASG</sequence>
<protein>
    <recommendedName>
        <fullName evidence="1">VOC domain-containing protein</fullName>
    </recommendedName>
</protein>
<dbReference type="PROSITE" id="PS51819">
    <property type="entry name" value="VOC"/>
    <property type="match status" value="1"/>
</dbReference>
<evidence type="ECO:0000313" key="3">
    <source>
        <dbReference type="Proteomes" id="UP000612585"/>
    </source>
</evidence>
<dbReference type="Proteomes" id="UP000612585">
    <property type="component" value="Unassembled WGS sequence"/>
</dbReference>
<reference evidence="2" key="1">
    <citation type="submission" date="2021-01" db="EMBL/GenBank/DDBJ databases">
        <title>Whole genome shotgun sequence of Virgisporangium aurantiacum NBRC 16421.</title>
        <authorList>
            <person name="Komaki H."/>
            <person name="Tamura T."/>
        </authorList>
    </citation>
    <scope>NUCLEOTIDE SEQUENCE</scope>
    <source>
        <strain evidence="2">NBRC 16421</strain>
    </source>
</reference>
<organism evidence="2 3">
    <name type="scientific">Virgisporangium aurantiacum</name>
    <dbReference type="NCBI Taxonomy" id="175570"/>
    <lineage>
        <taxon>Bacteria</taxon>
        <taxon>Bacillati</taxon>
        <taxon>Actinomycetota</taxon>
        <taxon>Actinomycetes</taxon>
        <taxon>Micromonosporales</taxon>
        <taxon>Micromonosporaceae</taxon>
        <taxon>Virgisporangium</taxon>
    </lineage>
</organism>
<dbReference type="RefSeq" id="WP_239152424.1">
    <property type="nucleotide sequence ID" value="NZ_BOPG01000071.1"/>
</dbReference>
<proteinExistence type="predicted"/>
<feature type="domain" description="VOC" evidence="1">
    <location>
        <begin position="109"/>
        <end position="235"/>
    </location>
</feature>
<name>A0A8J3ZI33_9ACTN</name>
<dbReference type="EMBL" id="BOPG01000071">
    <property type="protein sequence ID" value="GIJ61823.1"/>
    <property type="molecule type" value="Genomic_DNA"/>
</dbReference>
<dbReference type="Gene3D" id="3.60.110.10">
    <property type="entry name" value="Carbon-nitrogen hydrolase"/>
    <property type="match status" value="1"/>
</dbReference>
<evidence type="ECO:0000259" key="1">
    <source>
        <dbReference type="PROSITE" id="PS51819"/>
    </source>
</evidence>
<dbReference type="AlphaFoldDB" id="A0A8J3ZI33"/>
<dbReference type="SUPFAM" id="SSF56317">
    <property type="entry name" value="Carbon-nitrogen hydrolase"/>
    <property type="match status" value="1"/>
</dbReference>
<gene>
    <name evidence="2" type="ORF">Vau01_093390</name>
</gene>
<dbReference type="Pfam" id="PF00903">
    <property type="entry name" value="Glyoxalase"/>
    <property type="match status" value="1"/>
</dbReference>
<accession>A0A8J3ZI33</accession>
<dbReference type="SUPFAM" id="SSF54593">
    <property type="entry name" value="Glyoxalase/Bleomycin resistance protein/Dihydroxybiphenyl dioxygenase"/>
    <property type="match status" value="1"/>
</dbReference>
<dbReference type="Gene3D" id="3.10.180.10">
    <property type="entry name" value="2,3-Dihydroxybiphenyl 1,2-Dioxygenase, domain 1"/>
    <property type="match status" value="1"/>
</dbReference>
<keyword evidence="3" id="KW-1185">Reference proteome</keyword>
<dbReference type="InterPro" id="IPR004360">
    <property type="entry name" value="Glyas_Fos-R_dOase_dom"/>
</dbReference>
<comment type="caution">
    <text evidence="2">The sequence shown here is derived from an EMBL/GenBank/DDBJ whole genome shotgun (WGS) entry which is preliminary data.</text>
</comment>
<dbReference type="InterPro" id="IPR036526">
    <property type="entry name" value="C-N_Hydrolase_sf"/>
</dbReference>
<dbReference type="CDD" id="cd06587">
    <property type="entry name" value="VOC"/>
    <property type="match status" value="1"/>
</dbReference>
<evidence type="ECO:0000313" key="2">
    <source>
        <dbReference type="EMBL" id="GIJ61823.1"/>
    </source>
</evidence>
<dbReference type="InterPro" id="IPR037523">
    <property type="entry name" value="VOC_core"/>
</dbReference>